<comment type="caution">
    <text evidence="1">The sequence shown here is derived from an EMBL/GenBank/DDBJ whole genome shotgun (WGS) entry which is preliminary data.</text>
</comment>
<evidence type="ECO:0000313" key="1">
    <source>
        <dbReference type="EMBL" id="COZ07484.1"/>
    </source>
</evidence>
<reference evidence="2" key="1">
    <citation type="submission" date="2015-03" db="EMBL/GenBank/DDBJ databases">
        <authorList>
            <consortium name="Pathogen Informatics"/>
        </authorList>
    </citation>
    <scope>NUCLEOTIDE SEQUENCE [LARGE SCALE GENOMIC DNA]</scope>
    <source>
        <strain evidence="2">N09902308</strain>
    </source>
</reference>
<protein>
    <submittedName>
        <fullName evidence="1">Uncharacterized protein</fullName>
    </submittedName>
</protein>
<sequence>MSFSEDPPQGGRRYREPKYRVQILAPQSFPEPPMPSARTIARHKPQCGVTRTPEQTGIAWSSSACFERAYAVNASSASLGEHSR</sequence>
<dbReference type="Proteomes" id="UP000039021">
    <property type="component" value="Unassembled WGS sequence"/>
</dbReference>
<accession>A0A916LD61</accession>
<organism evidence="1 2">
    <name type="scientific">Mycobacterium tuberculosis</name>
    <dbReference type="NCBI Taxonomy" id="1773"/>
    <lineage>
        <taxon>Bacteria</taxon>
        <taxon>Bacillati</taxon>
        <taxon>Actinomycetota</taxon>
        <taxon>Actinomycetes</taxon>
        <taxon>Mycobacteriales</taxon>
        <taxon>Mycobacteriaceae</taxon>
        <taxon>Mycobacterium</taxon>
        <taxon>Mycobacterium tuberculosis complex</taxon>
    </lineage>
</organism>
<gene>
    <name evidence="1" type="ORF">ERS007739_03361</name>
</gene>
<dbReference type="EMBL" id="CSBK01001730">
    <property type="protein sequence ID" value="COZ07484.1"/>
    <property type="molecule type" value="Genomic_DNA"/>
</dbReference>
<dbReference type="AlphaFoldDB" id="A0A916LD61"/>
<evidence type="ECO:0000313" key="2">
    <source>
        <dbReference type="Proteomes" id="UP000039021"/>
    </source>
</evidence>
<proteinExistence type="predicted"/>
<name>A0A916LD61_MYCTX</name>